<keyword evidence="4" id="KW-0233">DNA recombination</keyword>
<evidence type="ECO:0000313" key="9">
    <source>
        <dbReference type="Proteomes" id="UP001500567"/>
    </source>
</evidence>
<dbReference type="InterPro" id="IPR002104">
    <property type="entry name" value="Integrase_catalytic"/>
</dbReference>
<gene>
    <name evidence="8" type="ORF">GCM10022408_11240</name>
</gene>
<evidence type="ECO:0000256" key="2">
    <source>
        <dbReference type="ARBA" id="ARBA00022908"/>
    </source>
</evidence>
<comment type="similarity">
    <text evidence="1">Belongs to the 'phage' integrase family.</text>
</comment>
<sequence>MPAVAAAQSVAVVYEQYRDALRARGYARETLRQHIVARNLFRGFEEHRGAVLNPATYDLETHDRLLMYLRTVRKLAPNSIYTAIKDLKSFLRFLRDERGVPVSIELRKLVAKPSDSPKLYLSAVDLEALATVMLPASLIPVRDVFLFCCYTGLRYSDVAALHPGNLHEWNGGRVLRLVQSKTRAGVSIFLTAAASTIIDKYAGQRTRLLPVTANQVMNRYLKRIAKLAGLTRAVDLVSTEGGGLVRSAVPQCELVTVHTARHTFATQSLLRGMPVEVLQKILGHKKIQTTLIYAKIIEDFQHHTMQRIWDAPAAGQAADVATPVLPGTICAVEPLAA</sequence>
<dbReference type="InterPro" id="IPR013762">
    <property type="entry name" value="Integrase-like_cat_sf"/>
</dbReference>
<dbReference type="Gene3D" id="1.10.150.130">
    <property type="match status" value="1"/>
</dbReference>
<evidence type="ECO:0000256" key="3">
    <source>
        <dbReference type="ARBA" id="ARBA00023125"/>
    </source>
</evidence>
<dbReference type="CDD" id="cd01185">
    <property type="entry name" value="INTN1_C_like"/>
    <property type="match status" value="1"/>
</dbReference>
<reference evidence="9" key="1">
    <citation type="journal article" date="2019" name="Int. J. Syst. Evol. Microbiol.">
        <title>The Global Catalogue of Microorganisms (GCM) 10K type strain sequencing project: providing services to taxonomists for standard genome sequencing and annotation.</title>
        <authorList>
            <consortium name="The Broad Institute Genomics Platform"/>
            <consortium name="The Broad Institute Genome Sequencing Center for Infectious Disease"/>
            <person name="Wu L."/>
            <person name="Ma J."/>
        </authorList>
    </citation>
    <scope>NUCLEOTIDE SEQUENCE [LARGE SCALE GENOMIC DNA]</scope>
    <source>
        <strain evidence="9">JCM 17224</strain>
    </source>
</reference>
<evidence type="ECO:0000259" key="6">
    <source>
        <dbReference type="PROSITE" id="PS51898"/>
    </source>
</evidence>
<dbReference type="InterPro" id="IPR050090">
    <property type="entry name" value="Tyrosine_recombinase_XerCD"/>
</dbReference>
<keyword evidence="3 5" id="KW-0238">DNA-binding</keyword>
<keyword evidence="9" id="KW-1185">Reference proteome</keyword>
<dbReference type="InterPro" id="IPR044068">
    <property type="entry name" value="CB"/>
</dbReference>
<evidence type="ECO:0000256" key="4">
    <source>
        <dbReference type="ARBA" id="ARBA00023172"/>
    </source>
</evidence>
<accession>A0ABP7RSN8</accession>
<dbReference type="Proteomes" id="UP001500567">
    <property type="component" value="Unassembled WGS sequence"/>
</dbReference>
<proteinExistence type="inferred from homology"/>
<dbReference type="PROSITE" id="PS51900">
    <property type="entry name" value="CB"/>
    <property type="match status" value="1"/>
</dbReference>
<name>A0ABP7RSN8_9BACT</name>
<keyword evidence="2" id="KW-0229">DNA integration</keyword>
<feature type="domain" description="Tyr recombinase" evidence="6">
    <location>
        <begin position="116"/>
        <end position="306"/>
    </location>
</feature>
<organism evidence="8 9">
    <name type="scientific">Hymenobacter fastidiosus</name>
    <dbReference type="NCBI Taxonomy" id="486264"/>
    <lineage>
        <taxon>Bacteria</taxon>
        <taxon>Pseudomonadati</taxon>
        <taxon>Bacteroidota</taxon>
        <taxon>Cytophagia</taxon>
        <taxon>Cytophagales</taxon>
        <taxon>Hymenobacteraceae</taxon>
        <taxon>Hymenobacter</taxon>
    </lineage>
</organism>
<feature type="domain" description="Core-binding (CB)" evidence="7">
    <location>
        <begin position="8"/>
        <end position="95"/>
    </location>
</feature>
<dbReference type="PROSITE" id="PS51898">
    <property type="entry name" value="TYR_RECOMBINASE"/>
    <property type="match status" value="1"/>
</dbReference>
<dbReference type="Gene3D" id="1.10.443.10">
    <property type="entry name" value="Intergrase catalytic core"/>
    <property type="match status" value="1"/>
</dbReference>
<dbReference type="Pfam" id="PF00589">
    <property type="entry name" value="Phage_integrase"/>
    <property type="match status" value="1"/>
</dbReference>
<dbReference type="PANTHER" id="PTHR30349">
    <property type="entry name" value="PHAGE INTEGRASE-RELATED"/>
    <property type="match status" value="1"/>
</dbReference>
<dbReference type="EMBL" id="BAABDJ010000007">
    <property type="protein sequence ID" value="GAA4001697.1"/>
    <property type="molecule type" value="Genomic_DNA"/>
</dbReference>
<comment type="caution">
    <text evidence="8">The sequence shown here is derived from an EMBL/GenBank/DDBJ whole genome shotgun (WGS) entry which is preliminary data.</text>
</comment>
<dbReference type="InterPro" id="IPR010998">
    <property type="entry name" value="Integrase_recombinase_N"/>
</dbReference>
<protein>
    <recommendedName>
        <fullName evidence="10">Tyr recombinase domain-containing protein</fullName>
    </recommendedName>
</protein>
<evidence type="ECO:0000256" key="5">
    <source>
        <dbReference type="PROSITE-ProRule" id="PRU01248"/>
    </source>
</evidence>
<dbReference type="InterPro" id="IPR011010">
    <property type="entry name" value="DNA_brk_join_enz"/>
</dbReference>
<evidence type="ECO:0000259" key="7">
    <source>
        <dbReference type="PROSITE" id="PS51900"/>
    </source>
</evidence>
<evidence type="ECO:0008006" key="10">
    <source>
        <dbReference type="Google" id="ProtNLM"/>
    </source>
</evidence>
<dbReference type="PANTHER" id="PTHR30349:SF64">
    <property type="entry name" value="PROPHAGE INTEGRASE INTD-RELATED"/>
    <property type="match status" value="1"/>
</dbReference>
<evidence type="ECO:0000313" key="8">
    <source>
        <dbReference type="EMBL" id="GAA4001697.1"/>
    </source>
</evidence>
<evidence type="ECO:0000256" key="1">
    <source>
        <dbReference type="ARBA" id="ARBA00008857"/>
    </source>
</evidence>
<dbReference type="SUPFAM" id="SSF56349">
    <property type="entry name" value="DNA breaking-rejoining enzymes"/>
    <property type="match status" value="1"/>
</dbReference>